<dbReference type="PANTHER" id="PTHR30027">
    <property type="entry name" value="RIBOSOMAL RNA SMALL SUBUNIT METHYLTRANSFERASE E"/>
    <property type="match status" value="1"/>
</dbReference>
<keyword evidence="15" id="KW-1185">Reference proteome</keyword>
<accession>A0ABM8JNT2</accession>
<protein>
    <recommendedName>
        <fullName evidence="4">Ribosomal RNA small subunit methyltransferase E</fullName>
        <ecNumber evidence="3">2.1.1.193</ecNumber>
    </recommendedName>
    <alternativeName>
        <fullName evidence="11">16S rRNA m3U1498 methyltransferase</fullName>
    </alternativeName>
</protein>
<evidence type="ECO:0000259" key="13">
    <source>
        <dbReference type="Pfam" id="PF04452"/>
    </source>
</evidence>
<evidence type="ECO:0000256" key="5">
    <source>
        <dbReference type="ARBA" id="ARBA00022490"/>
    </source>
</evidence>
<evidence type="ECO:0000256" key="6">
    <source>
        <dbReference type="ARBA" id="ARBA00022552"/>
    </source>
</evidence>
<dbReference type="InterPro" id="IPR029028">
    <property type="entry name" value="Alpha/beta_knot_MTases"/>
</dbReference>
<dbReference type="InterPro" id="IPR046886">
    <property type="entry name" value="RsmE_MTase_dom"/>
</dbReference>
<evidence type="ECO:0000256" key="8">
    <source>
        <dbReference type="ARBA" id="ARBA00022679"/>
    </source>
</evidence>
<evidence type="ECO:0000256" key="1">
    <source>
        <dbReference type="ARBA" id="ARBA00004496"/>
    </source>
</evidence>
<evidence type="ECO:0000256" key="12">
    <source>
        <dbReference type="ARBA" id="ARBA00047944"/>
    </source>
</evidence>
<keyword evidence="7" id="KW-0489">Methyltransferase</keyword>
<proteinExistence type="inferred from homology"/>
<name>A0ABM8JNT2_9MOLU</name>
<evidence type="ECO:0000256" key="11">
    <source>
        <dbReference type="ARBA" id="ARBA00033196"/>
    </source>
</evidence>
<evidence type="ECO:0000313" key="15">
    <source>
        <dbReference type="Proteomes" id="UP001473424"/>
    </source>
</evidence>
<comment type="subcellular location">
    <subcellularLocation>
        <location evidence="1">Cytoplasm</location>
    </subcellularLocation>
</comment>
<evidence type="ECO:0000256" key="7">
    <source>
        <dbReference type="ARBA" id="ARBA00022603"/>
    </source>
</evidence>
<comment type="similarity">
    <text evidence="2">Belongs to the RNA methyltransferase RsmE family.</text>
</comment>
<dbReference type="PANTHER" id="PTHR30027:SF3">
    <property type="entry name" value="16S RRNA (URACIL(1498)-N(3))-METHYLTRANSFERASE"/>
    <property type="match status" value="1"/>
</dbReference>
<keyword evidence="9" id="KW-0949">S-adenosyl-L-methionine</keyword>
<keyword evidence="6" id="KW-0698">rRNA processing</keyword>
<comment type="catalytic activity">
    <reaction evidence="12">
        <text>uridine(1498) in 16S rRNA + S-adenosyl-L-methionine = N(3)-methyluridine(1498) in 16S rRNA + S-adenosyl-L-homocysteine + H(+)</text>
        <dbReference type="Rhea" id="RHEA:42920"/>
        <dbReference type="Rhea" id="RHEA-COMP:10283"/>
        <dbReference type="Rhea" id="RHEA-COMP:10284"/>
        <dbReference type="ChEBI" id="CHEBI:15378"/>
        <dbReference type="ChEBI" id="CHEBI:57856"/>
        <dbReference type="ChEBI" id="CHEBI:59789"/>
        <dbReference type="ChEBI" id="CHEBI:65315"/>
        <dbReference type="ChEBI" id="CHEBI:74502"/>
        <dbReference type="EC" id="2.1.1.193"/>
    </reaction>
</comment>
<evidence type="ECO:0000256" key="10">
    <source>
        <dbReference type="ARBA" id="ARBA00025699"/>
    </source>
</evidence>
<sequence>MVAYENSSETSWISQINNTLSSITSIVGPEGGITKEEIATLTQLNFSNISLVKLILRTETAPLFLMSIINYETSLKS</sequence>
<reference evidence="15" key="1">
    <citation type="journal article" date="2024" name="FEMS Microbiol. Lett.">
        <title>Genomic insights into Spiroplasma endosymbionts that induce male-killing and protective phenotypes in the pea aphid.</title>
        <authorList>
            <person name="Arai H."/>
            <person name="Legeai F."/>
            <person name="Kageyama D."/>
            <person name="Sugio A."/>
            <person name="Simon J.C."/>
        </authorList>
    </citation>
    <scope>NUCLEOTIDE SEQUENCE [LARGE SCALE GENOMIC DNA]</scope>
    <source>
        <strain evidence="15">sAp269</strain>
    </source>
</reference>
<gene>
    <name evidence="14" type="ORF">SAP269_14780</name>
</gene>
<dbReference type="EC" id="2.1.1.193" evidence="3"/>
<feature type="domain" description="Ribosomal RNA small subunit methyltransferase E methyltransferase" evidence="13">
    <location>
        <begin position="2"/>
        <end position="69"/>
    </location>
</feature>
<dbReference type="InterPro" id="IPR006700">
    <property type="entry name" value="RsmE"/>
</dbReference>
<dbReference type="InterPro" id="IPR029026">
    <property type="entry name" value="tRNA_m1G_MTases_N"/>
</dbReference>
<evidence type="ECO:0000256" key="3">
    <source>
        <dbReference type="ARBA" id="ARBA00012328"/>
    </source>
</evidence>
<keyword evidence="8" id="KW-0808">Transferase</keyword>
<dbReference type="EMBL" id="AP028955">
    <property type="protein sequence ID" value="BET38889.1"/>
    <property type="molecule type" value="Genomic_DNA"/>
</dbReference>
<comment type="function">
    <text evidence="10">Specifically methylates the N3 position of the uracil ring of uridine 1498 (m3U1498) in 16S rRNA. Acts on the fully assembled 30S ribosomal subunit.</text>
</comment>
<evidence type="ECO:0000256" key="4">
    <source>
        <dbReference type="ARBA" id="ARBA00013673"/>
    </source>
</evidence>
<evidence type="ECO:0000256" key="9">
    <source>
        <dbReference type="ARBA" id="ARBA00022691"/>
    </source>
</evidence>
<dbReference type="Pfam" id="PF04452">
    <property type="entry name" value="Methyltrans_RNA"/>
    <property type="match status" value="1"/>
</dbReference>
<organism evidence="14 15">
    <name type="scientific">Spiroplasma ixodetis</name>
    <dbReference type="NCBI Taxonomy" id="2141"/>
    <lineage>
        <taxon>Bacteria</taxon>
        <taxon>Bacillati</taxon>
        <taxon>Mycoplasmatota</taxon>
        <taxon>Mollicutes</taxon>
        <taxon>Entomoplasmatales</taxon>
        <taxon>Spiroplasmataceae</taxon>
        <taxon>Spiroplasma</taxon>
    </lineage>
</organism>
<dbReference type="SUPFAM" id="SSF75217">
    <property type="entry name" value="alpha/beta knot"/>
    <property type="match status" value="1"/>
</dbReference>
<dbReference type="NCBIfam" id="TIGR00046">
    <property type="entry name" value="RsmE family RNA methyltransferase"/>
    <property type="match status" value="1"/>
</dbReference>
<evidence type="ECO:0000313" key="14">
    <source>
        <dbReference type="EMBL" id="BET38889.1"/>
    </source>
</evidence>
<dbReference type="Gene3D" id="3.40.1280.10">
    <property type="match status" value="1"/>
</dbReference>
<dbReference type="Proteomes" id="UP001473424">
    <property type="component" value="Chromosome"/>
</dbReference>
<evidence type="ECO:0000256" key="2">
    <source>
        <dbReference type="ARBA" id="ARBA00005528"/>
    </source>
</evidence>
<keyword evidence="5" id="KW-0963">Cytoplasm</keyword>